<dbReference type="RefSeq" id="WP_316869273.1">
    <property type="nucleotide sequence ID" value="NZ_CATWAF010000002.1"/>
</dbReference>
<evidence type="ECO:0000313" key="10">
    <source>
        <dbReference type="EMBL" id="CAJ0692302.1"/>
    </source>
</evidence>
<feature type="transmembrane region" description="Helical" evidence="9">
    <location>
        <begin position="317"/>
        <end position="334"/>
    </location>
</feature>
<evidence type="ECO:0000256" key="1">
    <source>
        <dbReference type="ARBA" id="ARBA00004651"/>
    </source>
</evidence>
<dbReference type="InterPro" id="IPR026033">
    <property type="entry name" value="Azg-like_bact_archaea"/>
</dbReference>
<keyword evidence="6 8" id="KW-1133">Transmembrane helix</keyword>
<feature type="transmembrane region" description="Helical" evidence="9">
    <location>
        <begin position="21"/>
        <end position="39"/>
    </location>
</feature>
<comment type="caution">
    <text evidence="10">The sequence shown here is derived from an EMBL/GenBank/DDBJ whole genome shotgun (WGS) entry which is preliminary data.</text>
</comment>
<proteinExistence type="inferred from homology"/>
<dbReference type="PIRSF" id="PIRSF005353">
    <property type="entry name" value="PbuG"/>
    <property type="match status" value="1"/>
</dbReference>
<feature type="transmembrane region" description="Helical" evidence="9">
    <location>
        <begin position="232"/>
        <end position="252"/>
    </location>
</feature>
<feature type="transmembrane region" description="Helical" evidence="9">
    <location>
        <begin position="51"/>
        <end position="70"/>
    </location>
</feature>
<dbReference type="InterPro" id="IPR045018">
    <property type="entry name" value="Azg-like"/>
</dbReference>
<gene>
    <name evidence="10" type="primary">adeP</name>
    <name evidence="10" type="ORF">LMG18091_01590</name>
</gene>
<dbReference type="Pfam" id="PF00860">
    <property type="entry name" value="Xan_ur_permease"/>
    <property type="match status" value="1"/>
</dbReference>
<evidence type="ECO:0000256" key="3">
    <source>
        <dbReference type="ARBA" id="ARBA00022448"/>
    </source>
</evidence>
<keyword evidence="3 8" id="KW-0813">Transport</keyword>
<dbReference type="EMBL" id="CATWAF010000002">
    <property type="protein sequence ID" value="CAJ0692302.1"/>
    <property type="molecule type" value="Genomic_DNA"/>
</dbReference>
<feature type="transmembrane region" description="Helical" evidence="9">
    <location>
        <begin position="414"/>
        <end position="432"/>
    </location>
</feature>
<evidence type="ECO:0000256" key="9">
    <source>
        <dbReference type="SAM" id="Phobius"/>
    </source>
</evidence>
<organism evidence="10 11">
    <name type="scientific">Ralstonia wenshanensis</name>
    <dbReference type="NCBI Taxonomy" id="2842456"/>
    <lineage>
        <taxon>Bacteria</taxon>
        <taxon>Pseudomonadati</taxon>
        <taxon>Pseudomonadota</taxon>
        <taxon>Betaproteobacteria</taxon>
        <taxon>Burkholderiales</taxon>
        <taxon>Burkholderiaceae</taxon>
        <taxon>Ralstonia</taxon>
    </lineage>
</organism>
<dbReference type="GO" id="GO:0015207">
    <property type="term" value="F:adenine transmembrane transporter activity"/>
    <property type="evidence" value="ECO:0007669"/>
    <property type="project" value="TreeGrafter"/>
</dbReference>
<dbReference type="AlphaFoldDB" id="A0AAD2EP23"/>
<evidence type="ECO:0000256" key="5">
    <source>
        <dbReference type="ARBA" id="ARBA00022692"/>
    </source>
</evidence>
<dbReference type="Proteomes" id="UP001189915">
    <property type="component" value="Unassembled WGS sequence"/>
</dbReference>
<dbReference type="PANTHER" id="PTHR43337:SF1">
    <property type="entry name" value="XANTHINE_URACIL PERMEASE C887.17-RELATED"/>
    <property type="match status" value="1"/>
</dbReference>
<feature type="transmembrane region" description="Helical" evidence="9">
    <location>
        <begin position="282"/>
        <end position="305"/>
    </location>
</feature>
<comment type="subcellular location">
    <subcellularLocation>
        <location evidence="1 8">Cell membrane</location>
        <topology evidence="1 8">Multi-pass membrane protein</topology>
    </subcellularLocation>
</comment>
<evidence type="ECO:0000256" key="7">
    <source>
        <dbReference type="ARBA" id="ARBA00023136"/>
    </source>
</evidence>
<feature type="transmembrane region" description="Helical" evidence="9">
    <location>
        <begin position="98"/>
        <end position="121"/>
    </location>
</feature>
<feature type="transmembrane region" description="Helical" evidence="9">
    <location>
        <begin position="169"/>
        <end position="187"/>
    </location>
</feature>
<feature type="transmembrane region" description="Helical" evidence="9">
    <location>
        <begin position="194"/>
        <end position="212"/>
    </location>
</feature>
<comment type="similarity">
    <text evidence="2 8">Belongs to the nucleobase:cation symporter-2 (NCS2) (TC 2.A.40) family. Azg-like subfamily.</text>
</comment>
<keyword evidence="11" id="KW-1185">Reference proteome</keyword>
<feature type="transmembrane region" description="Helical" evidence="9">
    <location>
        <begin position="133"/>
        <end position="157"/>
    </location>
</feature>
<dbReference type="PANTHER" id="PTHR43337">
    <property type="entry name" value="XANTHINE/URACIL PERMEASE C887.17-RELATED"/>
    <property type="match status" value="1"/>
</dbReference>
<evidence type="ECO:0000256" key="8">
    <source>
        <dbReference type="PIRNR" id="PIRNR005353"/>
    </source>
</evidence>
<dbReference type="GO" id="GO:0005886">
    <property type="term" value="C:plasma membrane"/>
    <property type="evidence" value="ECO:0007669"/>
    <property type="project" value="UniProtKB-SubCell"/>
</dbReference>
<evidence type="ECO:0000313" key="11">
    <source>
        <dbReference type="Proteomes" id="UP001189915"/>
    </source>
</evidence>
<keyword evidence="7 8" id="KW-0472">Membrane</keyword>
<sequence length="434" mass="45958">MTWLARTFKLEEHQTDVRTEVLAGLTTFLTMAYIIFVNPNILADAGMPHDAVFVATCIAAAIGTVIMGMYANYPIAMAPGMGLNAYFAYAVVKGMGFTWQAALGAVFISGCLFLLVSVFRIREMIVNGIPHSIRVAITAGIGLFLGIVSLRGAGLIVGNPATLVTLGDVHQPSVILAVIGFFVIVALDHLRVKGAILIGILAVTAASFFFAGNTFHGVVSMPPSLAPTLMQLDIMGALSVGILNVVLVFFLVELFDATGTLMGVANRAGLLKQGKMDRLNKALLADSTAIMAGSLLGTSSTTAYIESASGVQAGGRTGLTALTVAVLFLLCLFFSPLAGVVPAYATAPALLYVSCLMLRELVDLNWEDTTEAVPAVLTALMMPFTYSIANGVAFGFITYSGLKLFTGRMREVPIIVWIIAAVFLFRFFYLSGGH</sequence>
<keyword evidence="5 8" id="KW-0812">Transmembrane</keyword>
<evidence type="ECO:0000256" key="4">
    <source>
        <dbReference type="ARBA" id="ARBA00022475"/>
    </source>
</evidence>
<accession>A0AAD2EP23</accession>
<evidence type="ECO:0000256" key="2">
    <source>
        <dbReference type="ARBA" id="ARBA00005697"/>
    </source>
</evidence>
<reference evidence="10 11" key="1">
    <citation type="submission" date="2023-07" db="EMBL/GenBank/DDBJ databases">
        <authorList>
            <person name="Peeters C."/>
        </authorList>
    </citation>
    <scope>NUCLEOTIDE SEQUENCE [LARGE SCALE GENOMIC DNA]</scope>
    <source>
        <strain evidence="10 11">LMG 18091</strain>
    </source>
</reference>
<dbReference type="InterPro" id="IPR006043">
    <property type="entry name" value="NCS2"/>
</dbReference>
<name>A0AAD2EP23_9RALS</name>
<evidence type="ECO:0000256" key="6">
    <source>
        <dbReference type="ARBA" id="ARBA00022989"/>
    </source>
</evidence>
<feature type="transmembrane region" description="Helical" evidence="9">
    <location>
        <begin position="379"/>
        <end position="402"/>
    </location>
</feature>
<keyword evidence="4 8" id="KW-1003">Cell membrane</keyword>
<protein>
    <submittedName>
        <fullName evidence="10">Adenine permease AdeP</fullName>
    </submittedName>
</protein>